<reference evidence="1 2" key="1">
    <citation type="submission" date="2016-02" db="EMBL/GenBank/DDBJ databases">
        <title>Genome analysis of coral dinoflagellate symbionts highlights evolutionary adaptations to a symbiotic lifestyle.</title>
        <authorList>
            <person name="Aranda M."/>
            <person name="Li Y."/>
            <person name="Liew Y.J."/>
            <person name="Baumgarten S."/>
            <person name="Simakov O."/>
            <person name="Wilson M."/>
            <person name="Piel J."/>
            <person name="Ashoor H."/>
            <person name="Bougouffa S."/>
            <person name="Bajic V.B."/>
            <person name="Ryu T."/>
            <person name="Ravasi T."/>
            <person name="Bayer T."/>
            <person name="Micklem G."/>
            <person name="Kim H."/>
            <person name="Bhak J."/>
            <person name="Lajeunesse T.C."/>
            <person name="Voolstra C.R."/>
        </authorList>
    </citation>
    <scope>NUCLEOTIDE SEQUENCE [LARGE SCALE GENOMIC DNA]</scope>
    <source>
        <strain evidence="1 2">CCMP2467</strain>
    </source>
</reference>
<dbReference type="Proteomes" id="UP000186817">
    <property type="component" value="Unassembled WGS sequence"/>
</dbReference>
<organism evidence="1 2">
    <name type="scientific">Symbiodinium microadriaticum</name>
    <name type="common">Dinoflagellate</name>
    <name type="synonym">Zooxanthella microadriatica</name>
    <dbReference type="NCBI Taxonomy" id="2951"/>
    <lineage>
        <taxon>Eukaryota</taxon>
        <taxon>Sar</taxon>
        <taxon>Alveolata</taxon>
        <taxon>Dinophyceae</taxon>
        <taxon>Suessiales</taxon>
        <taxon>Symbiodiniaceae</taxon>
        <taxon>Symbiodinium</taxon>
    </lineage>
</organism>
<sequence>MPALLATRRGAPRRLSLTRRGYLGLCNLQSLVSSRPVLVFDAASRTGSGSHGQLVFTGMRPRSSTAFPVRLALLALLPGCVGLRPLDCAGVEEDGVRWDVVRLDLSHALREVLHNGALSRDLHAAKDSKGRDPAVSYGDVQLQRHLERLQRLVLVLPEKSRCPLGRSCLRVLVSVLYSGLSWEAWFRRYEEDLWGLVHGSNWTEAIAAEWPIFQILALVGDLYEGQTFPADCRSPEADIGRLAVLLKSNVQDATAIRTHAVPLLRHSCSLARAGAAAALASAGMRVSGEVAPSMPGVDPSLLAQSQAALRAASNRHPEGPKAIFTRPLPTFLLHLDAAQTRLRRQWQKQRERLDIVYCGRLEIEEELQELCGNVQGDCKVHYHQELETTHSGTCFRYYRQASHDISNMEHEAAISSAVLVVSPSTWMWNEELTQDVRQLLRERCPTSAITSHCTGMYATGHETSPFLPMAQFWAVGLLASLTRRESEYTAALPRQEGAGGLSGGSEAAENWLVMLDLLSKEAGLRAYTFLNGASLENVYQSAASLSPGLSRTFHIEAARFLARAGARGPLQEHCLFPTSGLASSFTQNHGVVVSWCTRKALKEMFRDVGGWWLALDPLRHIIVPVSASVLNLYRSGETELFPWDADIDANFIASHGIVIGEFLEKHKDTLRAMGYDYILRGDRVVFKTLADTARMDIWLSGPQEVRAYDIRARLCGLRVNFFRDQLAGSVWYYRPGEKIYGNTRGQLLHCRWKGHNACLPDCVRNGLGVGRDGCEFPDRFVHLSE</sequence>
<dbReference type="EMBL" id="LSRX01000842">
    <property type="protein sequence ID" value="OLP87781.1"/>
    <property type="molecule type" value="Genomic_DNA"/>
</dbReference>
<comment type="caution">
    <text evidence="1">The sequence shown here is derived from an EMBL/GenBank/DDBJ whole genome shotgun (WGS) entry which is preliminary data.</text>
</comment>
<accession>A0A1Q9CY11</accession>
<evidence type="ECO:0000313" key="2">
    <source>
        <dbReference type="Proteomes" id="UP000186817"/>
    </source>
</evidence>
<dbReference type="AlphaFoldDB" id="A0A1Q9CY11"/>
<keyword evidence="2" id="KW-1185">Reference proteome</keyword>
<name>A0A1Q9CY11_SYMMI</name>
<gene>
    <name evidence="1" type="ORF">AK812_SmicGene30942</name>
</gene>
<protein>
    <submittedName>
        <fullName evidence="1">Uncharacterized protein</fullName>
    </submittedName>
</protein>
<evidence type="ECO:0000313" key="1">
    <source>
        <dbReference type="EMBL" id="OLP87781.1"/>
    </source>
</evidence>
<dbReference type="OrthoDB" id="415749at2759"/>
<proteinExistence type="predicted"/>